<dbReference type="EC" id="3.1.3.89" evidence="8"/>
<comment type="similarity">
    <text evidence="6">Belongs to the HDDC2 family.</text>
</comment>
<organism evidence="13 14">
    <name type="scientific">Anaeramoeba flamelloides</name>
    <dbReference type="NCBI Taxonomy" id="1746091"/>
    <lineage>
        <taxon>Eukaryota</taxon>
        <taxon>Metamonada</taxon>
        <taxon>Anaeramoebidae</taxon>
        <taxon>Anaeramoeba</taxon>
    </lineage>
</organism>
<dbReference type="Pfam" id="PF13023">
    <property type="entry name" value="HD_3"/>
    <property type="match status" value="1"/>
</dbReference>
<dbReference type="SMART" id="SM00471">
    <property type="entry name" value="HDc"/>
    <property type="match status" value="1"/>
</dbReference>
<evidence type="ECO:0000256" key="3">
    <source>
        <dbReference type="ARBA" id="ARBA00001941"/>
    </source>
</evidence>
<dbReference type="EMBL" id="JANTQA010000015">
    <property type="protein sequence ID" value="KAJ3448403.1"/>
    <property type="molecule type" value="Genomic_DNA"/>
</dbReference>
<dbReference type="GO" id="GO:0046872">
    <property type="term" value="F:metal ion binding"/>
    <property type="evidence" value="ECO:0007669"/>
    <property type="project" value="UniProtKB-KW"/>
</dbReference>
<name>A0AAV8A2A1_9EUKA</name>
<dbReference type="Gene3D" id="1.10.3210.10">
    <property type="entry name" value="Hypothetical protein af1432"/>
    <property type="match status" value="1"/>
</dbReference>
<evidence type="ECO:0000256" key="4">
    <source>
        <dbReference type="ARBA" id="ARBA00001946"/>
    </source>
</evidence>
<dbReference type="CDD" id="cd00077">
    <property type="entry name" value="HDc"/>
    <property type="match status" value="1"/>
</dbReference>
<comment type="caution">
    <text evidence="13">The sequence shown here is derived from an EMBL/GenBank/DDBJ whole genome shotgun (WGS) entry which is preliminary data.</text>
</comment>
<dbReference type="SUPFAM" id="SSF109604">
    <property type="entry name" value="HD-domain/PDEase-like"/>
    <property type="match status" value="1"/>
</dbReference>
<evidence type="ECO:0000256" key="6">
    <source>
        <dbReference type="ARBA" id="ARBA00009999"/>
    </source>
</evidence>
<evidence type="ECO:0000256" key="10">
    <source>
        <dbReference type="ARBA" id="ARBA00022801"/>
    </source>
</evidence>
<evidence type="ECO:0000256" key="1">
    <source>
        <dbReference type="ARBA" id="ARBA00001638"/>
    </source>
</evidence>
<comment type="cofactor">
    <cofactor evidence="3">
        <name>Co(2+)</name>
        <dbReference type="ChEBI" id="CHEBI:48828"/>
    </cofactor>
</comment>
<evidence type="ECO:0000313" key="13">
    <source>
        <dbReference type="EMBL" id="KAJ3448403.1"/>
    </source>
</evidence>
<comment type="cofactor">
    <cofactor evidence="2">
        <name>Mn(2+)</name>
        <dbReference type="ChEBI" id="CHEBI:29035"/>
    </cofactor>
</comment>
<dbReference type="GO" id="GO:0009159">
    <property type="term" value="P:deoxyribonucleoside monophosphate catabolic process"/>
    <property type="evidence" value="ECO:0007669"/>
    <property type="project" value="UniProtKB-ARBA"/>
</dbReference>
<evidence type="ECO:0000256" key="9">
    <source>
        <dbReference type="ARBA" id="ARBA00022723"/>
    </source>
</evidence>
<comment type="cofactor">
    <cofactor evidence="4">
        <name>Mg(2+)</name>
        <dbReference type="ChEBI" id="CHEBI:18420"/>
    </cofactor>
</comment>
<comment type="function">
    <text evidence="5">Catalyzes the dephosphorylation of the nucleoside 5'-monophosphates deoxyadenosine monophosphate (dAMP), deoxycytidine monophosphate (dCMP), deoxyguanosine monophosphate (dGMP) and deoxythymidine monophosphate (dTMP).</text>
</comment>
<dbReference type="InterPro" id="IPR003607">
    <property type="entry name" value="HD/PDEase_dom"/>
</dbReference>
<protein>
    <recommendedName>
        <fullName evidence="8">5'-deoxynucleotidase</fullName>
        <ecNumber evidence="8">3.1.3.89</ecNumber>
    </recommendedName>
</protein>
<dbReference type="PANTHER" id="PTHR11845">
    <property type="entry name" value="5'-DEOXYNUCLEOTIDASE HDDC2"/>
    <property type="match status" value="1"/>
</dbReference>
<dbReference type="GO" id="GO:0002953">
    <property type="term" value="F:5'-deoxynucleotidase activity"/>
    <property type="evidence" value="ECO:0007669"/>
    <property type="project" value="UniProtKB-EC"/>
</dbReference>
<evidence type="ECO:0000256" key="5">
    <source>
        <dbReference type="ARBA" id="ARBA00004074"/>
    </source>
</evidence>
<keyword evidence="10" id="KW-0378">Hydrolase</keyword>
<dbReference type="InterPro" id="IPR006674">
    <property type="entry name" value="HD_domain"/>
</dbReference>
<evidence type="ECO:0000256" key="2">
    <source>
        <dbReference type="ARBA" id="ARBA00001936"/>
    </source>
</evidence>
<dbReference type="GO" id="GO:0005737">
    <property type="term" value="C:cytoplasm"/>
    <property type="evidence" value="ECO:0007669"/>
    <property type="project" value="TreeGrafter"/>
</dbReference>
<keyword evidence="11" id="KW-0460">Magnesium</keyword>
<dbReference type="InterPro" id="IPR039356">
    <property type="entry name" value="YfbR/HDDC2"/>
</dbReference>
<reference evidence="13" key="1">
    <citation type="submission" date="2022-08" db="EMBL/GenBank/DDBJ databases">
        <title>Novel sulphate-reducing endosymbionts in the free-living metamonad Anaeramoeba.</title>
        <authorList>
            <person name="Jerlstrom-Hultqvist J."/>
            <person name="Cepicka I."/>
            <person name="Gallot-Lavallee L."/>
            <person name="Salas-Leiva D."/>
            <person name="Curtis B.A."/>
            <person name="Zahonova K."/>
            <person name="Pipaliya S."/>
            <person name="Dacks J."/>
            <person name="Roger A.J."/>
        </authorList>
    </citation>
    <scope>NUCLEOTIDE SEQUENCE</scope>
    <source>
        <strain evidence="13">Busselton2</strain>
    </source>
</reference>
<sequence length="195" mass="22900">MENHTNQIFEFLSLASQLKQLPRTGWVRSGITSPESVAGHSWRTALLVLFFPSIPNKFDQNKALRMALVHDIGESIVGDFTPTDLDPETKYEKEKKAYEILEKTEGGQVGQDIKELWLEFEAGKTEEAKLVKQLDKFEMLKQAFEYEKQSKKEIRLKSFFKKRMIFENTVIEQWHTELLKQRDLFWKAKTIEEKN</sequence>
<evidence type="ECO:0000259" key="12">
    <source>
        <dbReference type="SMART" id="SM00471"/>
    </source>
</evidence>
<evidence type="ECO:0000256" key="11">
    <source>
        <dbReference type="ARBA" id="ARBA00022842"/>
    </source>
</evidence>
<comment type="subunit">
    <text evidence="7">Homodimer.</text>
</comment>
<evidence type="ECO:0000256" key="8">
    <source>
        <dbReference type="ARBA" id="ARBA00012964"/>
    </source>
</evidence>
<comment type="catalytic activity">
    <reaction evidence="1">
        <text>a 2'-deoxyribonucleoside 5'-phosphate + H2O = a 2'-deoxyribonucleoside + phosphate</text>
        <dbReference type="Rhea" id="RHEA:36167"/>
        <dbReference type="ChEBI" id="CHEBI:15377"/>
        <dbReference type="ChEBI" id="CHEBI:18274"/>
        <dbReference type="ChEBI" id="CHEBI:43474"/>
        <dbReference type="ChEBI" id="CHEBI:65317"/>
        <dbReference type="EC" id="3.1.3.89"/>
    </reaction>
</comment>
<evidence type="ECO:0000313" key="14">
    <source>
        <dbReference type="Proteomes" id="UP001146793"/>
    </source>
</evidence>
<dbReference type="AlphaFoldDB" id="A0AAV8A2A1"/>
<evidence type="ECO:0000256" key="7">
    <source>
        <dbReference type="ARBA" id="ARBA00011738"/>
    </source>
</evidence>
<proteinExistence type="inferred from homology"/>
<dbReference type="PANTHER" id="PTHR11845:SF13">
    <property type="entry name" value="5'-DEOXYNUCLEOTIDASE HDDC2"/>
    <property type="match status" value="1"/>
</dbReference>
<dbReference type="FunFam" id="1.10.3210.10:FF:000011">
    <property type="entry name" value="HD domain-containing protein 2"/>
    <property type="match status" value="1"/>
</dbReference>
<keyword evidence="9" id="KW-0479">Metal-binding</keyword>
<dbReference type="Proteomes" id="UP001146793">
    <property type="component" value="Unassembled WGS sequence"/>
</dbReference>
<gene>
    <name evidence="13" type="ORF">M0812_00882</name>
</gene>
<feature type="domain" description="HD/PDEase" evidence="12">
    <location>
        <begin position="33"/>
        <end position="149"/>
    </location>
</feature>
<accession>A0AAV8A2A1</accession>